<dbReference type="Gene3D" id="2.130.10.10">
    <property type="entry name" value="YVTN repeat-like/Quinoprotein amine dehydrogenase"/>
    <property type="match status" value="2"/>
</dbReference>
<dbReference type="AlphaFoldDB" id="A0A3B1ANB4"/>
<reference evidence="1" key="1">
    <citation type="submission" date="2018-06" db="EMBL/GenBank/DDBJ databases">
        <authorList>
            <person name="Zhirakovskaya E."/>
        </authorList>
    </citation>
    <scope>NUCLEOTIDE SEQUENCE</scope>
</reference>
<dbReference type="Pfam" id="PF07494">
    <property type="entry name" value="Reg_prop"/>
    <property type="match status" value="3"/>
</dbReference>
<dbReference type="InterPro" id="IPR015943">
    <property type="entry name" value="WD40/YVTN_repeat-like_dom_sf"/>
</dbReference>
<gene>
    <name evidence="1" type="ORF">MNBD_GAMMA22-1960</name>
</gene>
<evidence type="ECO:0000313" key="1">
    <source>
        <dbReference type="EMBL" id="VAX01453.1"/>
    </source>
</evidence>
<keyword evidence="1" id="KW-0418">Kinase</keyword>
<dbReference type="EMBL" id="UOFS01000049">
    <property type="protein sequence ID" value="VAX01453.1"/>
    <property type="molecule type" value="Genomic_DNA"/>
</dbReference>
<dbReference type="InterPro" id="IPR011110">
    <property type="entry name" value="Reg_prop"/>
</dbReference>
<keyword evidence="1" id="KW-0808">Transferase</keyword>
<dbReference type="GO" id="GO:0016301">
    <property type="term" value="F:kinase activity"/>
    <property type="evidence" value="ECO:0007669"/>
    <property type="project" value="UniProtKB-KW"/>
</dbReference>
<name>A0A3B1ANB4_9ZZZZ</name>
<accession>A0A3B1ANB4</accession>
<sequence length="406" mass="45015">MVTKSTILVVLIIGLVIGAYTLGKNHSSEIKLDIVVAPDNNKPINSSTLKTHSSATDKNIKFTHFRVGNRNVKSIYAEDDTIWVGTSGGVIRYKPKNDDYRLFDVRNGLLANGVFHVSRWKKNKILIGTYGGGLAIYDELKDKFKIYNVPDGLADAFVYDVLVMPNGDMWIATWSGANLVTAGNLDDPSAWKTFTVKNTNGGLPNDWVYGLALGKKGEVWFATEGGLSRYQNGHWKSWNHQDGQGAKYQFVKNDNQFGSDPAKVSSHHARQKVEMGLENITTAYNPNYIVALAVDKQGVVWIGTWGAGLSRFDGNTFKNYTVQDGLAANHVFMLHEDHNGVLWIGTSNGISRFKNQTFKNMTTKDGLFSNTIFSMDTQKDNTLWIGSFGGVARLIPETNNKKDTSQ</sequence>
<proteinExistence type="predicted"/>
<organism evidence="1">
    <name type="scientific">hydrothermal vent metagenome</name>
    <dbReference type="NCBI Taxonomy" id="652676"/>
    <lineage>
        <taxon>unclassified sequences</taxon>
        <taxon>metagenomes</taxon>
        <taxon>ecological metagenomes</taxon>
    </lineage>
</organism>
<dbReference type="SUPFAM" id="SSF63829">
    <property type="entry name" value="Calcium-dependent phosphotriesterase"/>
    <property type="match status" value="1"/>
</dbReference>
<protein>
    <submittedName>
        <fullName evidence="1">Sensor histidine kinase</fullName>
    </submittedName>
</protein>